<dbReference type="PROSITE" id="PS51257">
    <property type="entry name" value="PROKAR_LIPOPROTEIN"/>
    <property type="match status" value="1"/>
</dbReference>
<protein>
    <recommendedName>
        <fullName evidence="3">Lipoprotein</fullName>
    </recommendedName>
</protein>
<dbReference type="AlphaFoldDB" id="A0AAE6SLS9"/>
<name>A0AAE6SLS9_AERME</name>
<evidence type="ECO:0008006" key="3">
    <source>
        <dbReference type="Google" id="ProtNLM"/>
    </source>
</evidence>
<sequence>MAARSLICIGVCLGLSACGGGGGDSGSSGSPETPPVQKMAISGKAIDGYVQGATTYLDLNFNRQLDEGEPNAVTSNTGDYRLELTEAQHECAQYVPLVVDVPVGAVDLDTGPVEQAYQMVLPPKFKPLTQDDFYHVTPLTTALWSSVEKELAAGGALTCQSVMADQQKREQLMNSLEQAVDRVVYHYNIPEQKIYEDFIATGDSETSTKAQEIVRGLQKSFSASEELKRAHPDAFYAYVDYHQGDSRDNDNAYPQAWYRDQGIYWTNKSRTELVKVSDDLSQDIRVIGYSEKANVAGNGYSYSNEYGFESRHGDDSPYTCDIKESITTAVDGKEYELVNLANGAAQVFADCIPEDLAGVITHRYATIGYKDAGADYSSQFVYFLGGSNSFPFLNDWVGMADDHATRNMSELVAAFEQLPYRYDDKTPEPEASSWFKKQTVTDSNKVTTTISYDNQGRYRKFTIFADGTHKEECGTDGVAWGTCNQ</sequence>
<gene>
    <name evidence="1" type="ORF">GWI30_11930</name>
</gene>
<reference evidence="1 2" key="1">
    <citation type="submission" date="2020-01" db="EMBL/GenBank/DDBJ databases">
        <title>Complete genome of Aeromonas media MC64.</title>
        <authorList>
            <person name="Cao G."/>
            <person name="Fu J."/>
            <person name="Zhong C."/>
        </authorList>
    </citation>
    <scope>NUCLEOTIDE SEQUENCE [LARGE SCALE GENOMIC DNA]</scope>
    <source>
        <strain evidence="1 2">MC64</strain>
    </source>
</reference>
<accession>A0AAE6SLS9</accession>
<evidence type="ECO:0000313" key="1">
    <source>
        <dbReference type="EMBL" id="QHQ51505.1"/>
    </source>
</evidence>
<dbReference type="Proteomes" id="UP000463871">
    <property type="component" value="Chromosome"/>
</dbReference>
<dbReference type="EMBL" id="CP047962">
    <property type="protein sequence ID" value="QHQ51505.1"/>
    <property type="molecule type" value="Genomic_DNA"/>
</dbReference>
<proteinExistence type="predicted"/>
<organism evidence="1 2">
    <name type="scientific">Aeromonas media</name>
    <dbReference type="NCBI Taxonomy" id="651"/>
    <lineage>
        <taxon>Bacteria</taxon>
        <taxon>Pseudomonadati</taxon>
        <taxon>Pseudomonadota</taxon>
        <taxon>Gammaproteobacteria</taxon>
        <taxon>Aeromonadales</taxon>
        <taxon>Aeromonadaceae</taxon>
        <taxon>Aeromonas</taxon>
    </lineage>
</organism>
<evidence type="ECO:0000313" key="2">
    <source>
        <dbReference type="Proteomes" id="UP000463871"/>
    </source>
</evidence>